<name>A0A2B7ZAA2_9EURO</name>
<dbReference type="AlphaFoldDB" id="A0A2B7ZAA2"/>
<reference evidence="1 2" key="1">
    <citation type="submission" date="2017-10" db="EMBL/GenBank/DDBJ databases">
        <title>Comparative genomics in systemic dimorphic fungi from Ajellomycetaceae.</title>
        <authorList>
            <person name="Munoz J.F."/>
            <person name="Mcewen J.G."/>
            <person name="Clay O.K."/>
            <person name="Cuomo C.A."/>
        </authorList>
    </citation>
    <scope>NUCLEOTIDE SEQUENCE [LARGE SCALE GENOMIC DNA]</scope>
    <source>
        <strain evidence="1 2">UAMH4076</strain>
    </source>
</reference>
<accession>A0A2B7ZAA2</accession>
<sequence>MVVVVTAAGRGVELGHIQAGQELPVDGWNTIHTIHTIHTTKFTDTRLDLGCIKLAGQGTDGGTVAAGTNKRYIGVTGTPPRSTLKITPELLLIRGFVLESIKIQPYR</sequence>
<organism evidence="1 2">
    <name type="scientific">[Emmonsia] crescens</name>
    <dbReference type="NCBI Taxonomy" id="73230"/>
    <lineage>
        <taxon>Eukaryota</taxon>
        <taxon>Fungi</taxon>
        <taxon>Dikarya</taxon>
        <taxon>Ascomycota</taxon>
        <taxon>Pezizomycotina</taxon>
        <taxon>Eurotiomycetes</taxon>
        <taxon>Eurotiomycetidae</taxon>
        <taxon>Onygenales</taxon>
        <taxon>Ajellomycetaceae</taxon>
        <taxon>Emergomyces</taxon>
    </lineage>
</organism>
<evidence type="ECO:0000313" key="1">
    <source>
        <dbReference type="EMBL" id="PGH30311.1"/>
    </source>
</evidence>
<evidence type="ECO:0000313" key="2">
    <source>
        <dbReference type="Proteomes" id="UP000226031"/>
    </source>
</evidence>
<protein>
    <submittedName>
        <fullName evidence="1">Uncharacterized protein</fullName>
    </submittedName>
</protein>
<dbReference type="Proteomes" id="UP000226031">
    <property type="component" value="Unassembled WGS sequence"/>
</dbReference>
<gene>
    <name evidence="1" type="ORF">GX50_06938</name>
</gene>
<keyword evidence="2" id="KW-1185">Reference proteome</keyword>
<dbReference type="EMBL" id="PDND01000180">
    <property type="protein sequence ID" value="PGH30311.1"/>
    <property type="molecule type" value="Genomic_DNA"/>
</dbReference>
<proteinExistence type="predicted"/>
<comment type="caution">
    <text evidence="1">The sequence shown here is derived from an EMBL/GenBank/DDBJ whole genome shotgun (WGS) entry which is preliminary data.</text>
</comment>